<dbReference type="InterPro" id="IPR008993">
    <property type="entry name" value="TIMP-like_OB-fold"/>
</dbReference>
<dbReference type="SUPFAM" id="SSF50242">
    <property type="entry name" value="TIMP-like"/>
    <property type="match status" value="1"/>
</dbReference>
<dbReference type="InterPro" id="IPR001820">
    <property type="entry name" value="TIMP"/>
</dbReference>
<comment type="caution">
    <text evidence="17">The sequence shown here is derived from an EMBL/GenBank/DDBJ whole genome shotgun (WGS) entry which is preliminary data.</text>
</comment>
<evidence type="ECO:0000256" key="9">
    <source>
        <dbReference type="ARBA" id="ARBA00023157"/>
    </source>
</evidence>
<dbReference type="GO" id="GO:0034097">
    <property type="term" value="P:response to cytokine"/>
    <property type="evidence" value="ECO:0007669"/>
    <property type="project" value="TreeGrafter"/>
</dbReference>
<feature type="domain" description="NTR" evidence="16">
    <location>
        <begin position="205"/>
        <end position="330"/>
    </location>
</feature>
<comment type="subcellular location">
    <subcellularLocation>
        <location evidence="1">Secreted</location>
    </subcellularLocation>
</comment>
<evidence type="ECO:0000256" key="10">
    <source>
        <dbReference type="ARBA" id="ARBA00023215"/>
    </source>
</evidence>
<dbReference type="AlphaFoldDB" id="A0A8T1T7I3"/>
<dbReference type="GO" id="GO:0005615">
    <property type="term" value="C:extracellular space"/>
    <property type="evidence" value="ECO:0007669"/>
    <property type="project" value="TreeGrafter"/>
</dbReference>
<keyword evidence="9 14" id="KW-1015">Disulfide bond</keyword>
<comment type="similarity">
    <text evidence="2">Belongs to the protease inhibitor I35 (TIMP) family.</text>
</comment>
<dbReference type="CDD" id="cd03585">
    <property type="entry name" value="NTR_TIMP"/>
    <property type="match status" value="1"/>
</dbReference>
<keyword evidence="7 12" id="KW-0479">Metal-binding</keyword>
<feature type="disulfide bond" evidence="14">
    <location>
        <begin position="337"/>
        <end position="342"/>
    </location>
</feature>
<dbReference type="SMART" id="SM00206">
    <property type="entry name" value="NTR"/>
    <property type="match status" value="1"/>
</dbReference>
<evidence type="ECO:0000256" key="8">
    <source>
        <dbReference type="ARBA" id="ARBA00022833"/>
    </source>
</evidence>
<evidence type="ECO:0000313" key="17">
    <source>
        <dbReference type="EMBL" id="KAG6936850.1"/>
    </source>
</evidence>
<evidence type="ECO:0000256" key="2">
    <source>
        <dbReference type="ARBA" id="ARBA00011027"/>
    </source>
</evidence>
<dbReference type="GO" id="GO:0002020">
    <property type="term" value="F:protease binding"/>
    <property type="evidence" value="ECO:0007669"/>
    <property type="project" value="TreeGrafter"/>
</dbReference>
<dbReference type="EMBL" id="JAHGAV010000029">
    <property type="protein sequence ID" value="KAG6936850.1"/>
    <property type="molecule type" value="Genomic_DNA"/>
</dbReference>
<dbReference type="Gene3D" id="2.40.50.120">
    <property type="match status" value="1"/>
</dbReference>
<evidence type="ECO:0000256" key="7">
    <source>
        <dbReference type="ARBA" id="ARBA00022723"/>
    </source>
</evidence>
<dbReference type="Pfam" id="PF00965">
    <property type="entry name" value="TIMP"/>
    <property type="match status" value="1"/>
</dbReference>
<keyword evidence="5" id="KW-0483">Metalloprotease inhibitor</keyword>
<proteinExistence type="inferred from homology"/>
<dbReference type="GO" id="GO:0031012">
    <property type="term" value="C:extracellular matrix"/>
    <property type="evidence" value="ECO:0007669"/>
    <property type="project" value="TreeGrafter"/>
</dbReference>
<accession>A0A8T1T7I3</accession>
<feature type="binding site" evidence="12">
    <location>
        <position position="205"/>
    </location>
    <ligand>
        <name>Zn(2+)</name>
        <dbReference type="ChEBI" id="CHEBI:29105"/>
        <note>ligand shared with metalloproteinase partner</note>
    </ligand>
</feature>
<evidence type="ECO:0000256" key="3">
    <source>
        <dbReference type="ARBA" id="ARBA00013520"/>
    </source>
</evidence>
<dbReference type="OrthoDB" id="6041373at2759"/>
<dbReference type="GO" id="GO:0051045">
    <property type="term" value="P:negative regulation of membrane protein ectodomain proteolysis"/>
    <property type="evidence" value="ECO:0007669"/>
    <property type="project" value="TreeGrafter"/>
</dbReference>
<dbReference type="InterPro" id="IPR027465">
    <property type="entry name" value="TIMP_C"/>
</dbReference>
<feature type="region of interest" description="Disordered" evidence="15">
    <location>
        <begin position="79"/>
        <end position="176"/>
    </location>
</feature>
<feature type="compositionally biased region" description="Low complexity" evidence="15">
    <location>
        <begin position="123"/>
        <end position="132"/>
    </location>
</feature>
<dbReference type="Proteomes" id="UP000765507">
    <property type="component" value="Unassembled WGS sequence"/>
</dbReference>
<feature type="site" description="Involved in metalloproteinase-binding" evidence="13">
    <location>
        <position position="245"/>
    </location>
</feature>
<evidence type="ECO:0000256" key="1">
    <source>
        <dbReference type="ARBA" id="ARBA00004613"/>
    </source>
</evidence>
<keyword evidence="6" id="KW-0646">Protease inhibitor</keyword>
<dbReference type="GO" id="GO:0009725">
    <property type="term" value="P:response to hormone"/>
    <property type="evidence" value="ECO:0007669"/>
    <property type="project" value="TreeGrafter"/>
</dbReference>
<organism evidence="17 18">
    <name type="scientific">Chelydra serpentina</name>
    <name type="common">Snapping turtle</name>
    <name type="synonym">Testudo serpentina</name>
    <dbReference type="NCBI Taxonomy" id="8475"/>
    <lineage>
        <taxon>Eukaryota</taxon>
        <taxon>Metazoa</taxon>
        <taxon>Chordata</taxon>
        <taxon>Craniata</taxon>
        <taxon>Vertebrata</taxon>
        <taxon>Euteleostomi</taxon>
        <taxon>Archelosauria</taxon>
        <taxon>Testudinata</taxon>
        <taxon>Testudines</taxon>
        <taxon>Cryptodira</taxon>
        <taxon>Durocryptodira</taxon>
        <taxon>Americhelydia</taxon>
        <taxon>Chelydroidea</taxon>
        <taxon>Chelydridae</taxon>
        <taxon>Chelydra</taxon>
    </lineage>
</organism>
<feature type="site" description="Involved in metalloproteinase-binding" evidence="13">
    <location>
        <position position="218"/>
    </location>
</feature>
<dbReference type="GO" id="GO:0046872">
    <property type="term" value="F:metal ion binding"/>
    <property type="evidence" value="ECO:0007669"/>
    <property type="project" value="UniProtKB-KW"/>
</dbReference>
<dbReference type="FunFam" id="3.90.370.10:FF:000001">
    <property type="entry name" value="Metalloproteinase inhibitor 3"/>
    <property type="match status" value="1"/>
</dbReference>
<evidence type="ECO:0000256" key="11">
    <source>
        <dbReference type="ARBA" id="ARBA00030102"/>
    </source>
</evidence>
<feature type="disulfide bond" evidence="14">
    <location>
        <begin position="332"/>
        <end position="379"/>
    </location>
</feature>
<keyword evidence="18" id="KW-1185">Reference proteome</keyword>
<feature type="disulfide bond" evidence="14">
    <location>
        <begin position="217"/>
        <end position="330"/>
    </location>
</feature>
<feature type="disulfide bond" evidence="14">
    <location>
        <begin position="350"/>
        <end position="371"/>
    </location>
</feature>
<feature type="compositionally biased region" description="Basic and acidic residues" evidence="15">
    <location>
        <begin position="90"/>
        <end position="108"/>
    </location>
</feature>
<dbReference type="PROSITE" id="PS50189">
    <property type="entry name" value="NTR"/>
    <property type="match status" value="1"/>
</dbReference>
<evidence type="ECO:0000313" key="18">
    <source>
        <dbReference type="Proteomes" id="UP000765507"/>
    </source>
</evidence>
<dbReference type="GO" id="GO:0008191">
    <property type="term" value="F:metalloendopeptidase inhibitor activity"/>
    <property type="evidence" value="ECO:0007669"/>
    <property type="project" value="InterPro"/>
</dbReference>
<protein>
    <recommendedName>
        <fullName evidence="3">Metalloproteinase inhibitor 2</fullName>
    </recommendedName>
    <alternativeName>
        <fullName evidence="11">Tissue inhibitor of metalloproteinases 2</fullName>
    </alternativeName>
</protein>
<keyword evidence="8 12" id="KW-0862">Zinc</keyword>
<feature type="non-terminal residue" evidence="17">
    <location>
        <position position="398"/>
    </location>
</feature>
<sequence length="398" mass="42569">EPHRRGHSAAAACSRPQCWELHLAVPLPGHPANCGPGLALPGAGRAGADPEAGFAAGARWHEPSRPSPAAAVTPQVWAGRGARGWAWSRADTRRRAGDGRGESERAAERSGLAPCHGEEQPRAPRALKAAAAEQRSKPSVQGRQPRRPQPLSAGNAAPDAGGRLAGCGAPHGRSETRKMSAALPSLLAWLALLLLGRAARPADACSCSPVHPQQAFCNADVVIRAKAVSGKEVDSGNDVYGNPIKRIQYEIKQIKMFKGPDKDIELIYTAPSSAVCGVSLDTGGKKEYLIAGKSEGNGKMHITLCDFIVPWDSLSATQKKSLNQRYQMGCECKISRCPAIPCFVSSPEECLWTDWVTEKNINGRQAKHYACIKRSDGSCAWYRGVAPPKQEFLDIEDP</sequence>
<dbReference type="FunFam" id="2.40.50.120:FF:000007">
    <property type="entry name" value="Metalloproteinase inhibitor 2"/>
    <property type="match status" value="1"/>
</dbReference>
<dbReference type="PROSITE" id="PS00288">
    <property type="entry name" value="TIMP"/>
    <property type="match status" value="1"/>
</dbReference>
<evidence type="ECO:0000256" key="12">
    <source>
        <dbReference type="PIRSR" id="PIRSR601820-1"/>
    </source>
</evidence>
<evidence type="ECO:0000256" key="15">
    <source>
        <dbReference type="SAM" id="MobiDB-lite"/>
    </source>
</evidence>
<evidence type="ECO:0000256" key="14">
    <source>
        <dbReference type="PIRSR" id="PIRSR601820-3"/>
    </source>
</evidence>
<feature type="disulfide bond" evidence="14">
    <location>
        <begin position="205"/>
        <end position="276"/>
    </location>
</feature>
<gene>
    <name evidence="17" type="primary">TIMP2</name>
    <name evidence="17" type="ORF">G0U57_011133</name>
</gene>
<evidence type="ECO:0000259" key="16">
    <source>
        <dbReference type="PROSITE" id="PS50189"/>
    </source>
</evidence>
<dbReference type="PANTHER" id="PTHR11844:SF24">
    <property type="entry name" value="METALLOPROTEINASE INHIBITOR 2"/>
    <property type="match status" value="1"/>
</dbReference>
<evidence type="ECO:0000256" key="5">
    <source>
        <dbReference type="ARBA" id="ARBA00022608"/>
    </source>
</evidence>
<keyword evidence="4" id="KW-0964">Secreted</keyword>
<evidence type="ECO:0000256" key="4">
    <source>
        <dbReference type="ARBA" id="ARBA00022525"/>
    </source>
</evidence>
<keyword evidence="10" id="KW-0481">Metalloenzyme inhibitor</keyword>
<feature type="disulfide bond" evidence="14">
    <location>
        <begin position="207"/>
        <end position="305"/>
    </location>
</feature>
<evidence type="ECO:0000256" key="6">
    <source>
        <dbReference type="ARBA" id="ARBA00022690"/>
    </source>
</evidence>
<name>A0A8T1T7I3_CHESE</name>
<dbReference type="InterPro" id="IPR001134">
    <property type="entry name" value="Netrin_domain"/>
</dbReference>
<dbReference type="InterPro" id="IPR030490">
    <property type="entry name" value="TIMP_CS"/>
</dbReference>
<evidence type="ECO:0000256" key="13">
    <source>
        <dbReference type="PIRSR" id="PIRSR601820-2"/>
    </source>
</evidence>
<reference evidence="17 18" key="1">
    <citation type="journal article" date="2020" name="G3 (Bethesda)">
        <title>Draft Genome of the Common Snapping Turtle, Chelydra serpentina, a Model for Phenotypic Plasticity in Reptiles.</title>
        <authorList>
            <person name="Das D."/>
            <person name="Singh S.K."/>
            <person name="Bierstedt J."/>
            <person name="Erickson A."/>
            <person name="Galli G.L.J."/>
            <person name="Crossley D.A. 2nd"/>
            <person name="Rhen T."/>
        </authorList>
    </citation>
    <scope>NUCLEOTIDE SEQUENCE [LARGE SCALE GENOMIC DNA]</scope>
    <source>
        <strain evidence="17">KW</strain>
    </source>
</reference>
<dbReference type="PANTHER" id="PTHR11844">
    <property type="entry name" value="METALLOPROTEASE INHIBITOR"/>
    <property type="match status" value="1"/>
</dbReference>
<dbReference type="Gene3D" id="3.90.370.10">
    <property type="entry name" value="Tissue inhibitor of metalloproteinase-1. Chain B, domain 1"/>
    <property type="match status" value="1"/>
</dbReference>